<sequence>MRNPFESRAQALNGPSQDLVPVTPADDTDLAQVAVALFVETAGTIAFMSVKGELRSVKVGDFSILPVGVRQVQASGTTASGIHAFMVT</sequence>
<proteinExistence type="predicted"/>
<accession>A0A399IXH7</accession>
<dbReference type="OrthoDB" id="7916272at2"/>
<evidence type="ECO:0000313" key="3">
    <source>
        <dbReference type="Proteomes" id="UP000265848"/>
    </source>
</evidence>
<organism evidence="2 3">
    <name type="scientific">Pseudooceanicola sediminis</name>
    <dbReference type="NCBI Taxonomy" id="2211117"/>
    <lineage>
        <taxon>Bacteria</taxon>
        <taxon>Pseudomonadati</taxon>
        <taxon>Pseudomonadota</taxon>
        <taxon>Alphaproteobacteria</taxon>
        <taxon>Rhodobacterales</taxon>
        <taxon>Paracoccaceae</taxon>
        <taxon>Pseudooceanicola</taxon>
    </lineage>
</organism>
<protein>
    <submittedName>
        <fullName evidence="2">Uncharacterized protein</fullName>
    </submittedName>
</protein>
<evidence type="ECO:0000256" key="1">
    <source>
        <dbReference type="SAM" id="MobiDB-lite"/>
    </source>
</evidence>
<reference evidence="2 3" key="1">
    <citation type="submission" date="2018-08" db="EMBL/GenBank/DDBJ databases">
        <title>Pseudooceanicola sediminis CY03 in the family Rhodobacteracea.</title>
        <authorList>
            <person name="Zhang Y.-J."/>
        </authorList>
    </citation>
    <scope>NUCLEOTIDE SEQUENCE [LARGE SCALE GENOMIC DNA]</scope>
    <source>
        <strain evidence="2 3">CY03</strain>
    </source>
</reference>
<keyword evidence="3" id="KW-1185">Reference proteome</keyword>
<feature type="region of interest" description="Disordered" evidence="1">
    <location>
        <begin position="1"/>
        <end position="23"/>
    </location>
</feature>
<name>A0A399IXH7_9RHOB</name>
<evidence type="ECO:0000313" key="2">
    <source>
        <dbReference type="EMBL" id="RII37127.1"/>
    </source>
</evidence>
<dbReference type="EMBL" id="QWJJ01000021">
    <property type="protein sequence ID" value="RII37127.1"/>
    <property type="molecule type" value="Genomic_DNA"/>
</dbReference>
<dbReference type="RefSeq" id="WP_119400584.1">
    <property type="nucleotide sequence ID" value="NZ_QWJJ01000021.1"/>
</dbReference>
<comment type="caution">
    <text evidence="2">The sequence shown here is derived from an EMBL/GenBank/DDBJ whole genome shotgun (WGS) entry which is preliminary data.</text>
</comment>
<gene>
    <name evidence="2" type="ORF">DL237_18765</name>
</gene>
<dbReference type="AlphaFoldDB" id="A0A399IXH7"/>
<dbReference type="Proteomes" id="UP000265848">
    <property type="component" value="Unassembled WGS sequence"/>
</dbReference>